<evidence type="ECO:0000313" key="2">
    <source>
        <dbReference type="Proteomes" id="UP000001064"/>
    </source>
</evidence>
<organism evidence="1 2">
    <name type="scientific">Dictyostelium purpureum</name>
    <name type="common">Slime mold</name>
    <dbReference type="NCBI Taxonomy" id="5786"/>
    <lineage>
        <taxon>Eukaryota</taxon>
        <taxon>Amoebozoa</taxon>
        <taxon>Evosea</taxon>
        <taxon>Eumycetozoa</taxon>
        <taxon>Dictyostelia</taxon>
        <taxon>Dictyosteliales</taxon>
        <taxon>Dictyosteliaceae</taxon>
        <taxon>Dictyostelium</taxon>
    </lineage>
</organism>
<dbReference type="eggNOG" id="ENOG502RICW">
    <property type="taxonomic scope" value="Eukaryota"/>
</dbReference>
<dbReference type="OrthoDB" id="10503573at2759"/>
<dbReference type="RefSeq" id="XP_003293583.1">
    <property type="nucleotide sequence ID" value="XM_003293535.1"/>
</dbReference>
<name>F1A1P2_DICPU</name>
<keyword evidence="2" id="KW-1185">Reference proteome</keyword>
<dbReference type="VEuPathDB" id="AmoebaDB:DICPUDRAFT_93078"/>
<proteinExistence type="predicted"/>
<sequence>MKFIILIITALFYFNLSFGFINYISFDNKCIKQSNGVSFGINEFVCLYNGSSNSASTSLFTFEIYNSDQINLTTHHSLYCDYPIASKIFTLNQCSSYGYSNSYYYVDKSDSMPSIPKGSYLVKQYDACESVQGYWYATNGTTIIDKSGLQTTYLCINGVPYENICQGGSCKKINTFKNCDNEDYNSVECSN</sequence>
<dbReference type="InterPro" id="IPR023411">
    <property type="entry name" value="RNaseA_AS"/>
</dbReference>
<dbReference type="OMA" id="QSYWYAT"/>
<dbReference type="InterPro" id="IPR021837">
    <property type="entry name" value="CfaA/B/C"/>
</dbReference>
<dbReference type="EMBL" id="GL871380">
    <property type="protein sequence ID" value="EGC29889.1"/>
    <property type="molecule type" value="Genomic_DNA"/>
</dbReference>
<dbReference type="Pfam" id="PF11912">
    <property type="entry name" value="CfaA_B_C"/>
    <property type="match status" value="1"/>
</dbReference>
<dbReference type="FunCoup" id="F1A1P2">
    <property type="interactions" value="743"/>
</dbReference>
<gene>
    <name evidence="1" type="ORF">DICPUDRAFT_93078</name>
</gene>
<reference evidence="2" key="1">
    <citation type="journal article" date="2011" name="Genome Biol.">
        <title>Comparative genomics of the social amoebae Dictyostelium discoideum and Dictyostelium purpureum.</title>
        <authorList>
            <consortium name="US DOE Joint Genome Institute (JGI-PGF)"/>
            <person name="Sucgang R."/>
            <person name="Kuo A."/>
            <person name="Tian X."/>
            <person name="Salerno W."/>
            <person name="Parikh A."/>
            <person name="Feasley C.L."/>
            <person name="Dalin E."/>
            <person name="Tu H."/>
            <person name="Huang E."/>
            <person name="Barry K."/>
            <person name="Lindquist E."/>
            <person name="Shapiro H."/>
            <person name="Bruce D."/>
            <person name="Schmutz J."/>
            <person name="Salamov A."/>
            <person name="Fey P."/>
            <person name="Gaudet P."/>
            <person name="Anjard C."/>
            <person name="Babu M.M."/>
            <person name="Basu S."/>
            <person name="Bushmanova Y."/>
            <person name="van der Wel H."/>
            <person name="Katoh-Kurasawa M."/>
            <person name="Dinh C."/>
            <person name="Coutinho P.M."/>
            <person name="Saito T."/>
            <person name="Elias M."/>
            <person name="Schaap P."/>
            <person name="Kay R.R."/>
            <person name="Henrissat B."/>
            <person name="Eichinger L."/>
            <person name="Rivero F."/>
            <person name="Putnam N.H."/>
            <person name="West C.M."/>
            <person name="Loomis W.F."/>
            <person name="Chisholm R.L."/>
            <person name="Shaulsky G."/>
            <person name="Strassmann J.E."/>
            <person name="Queller D.C."/>
            <person name="Kuspa A."/>
            <person name="Grigoriev I.V."/>
        </authorList>
    </citation>
    <scope>NUCLEOTIDE SEQUENCE [LARGE SCALE GENOMIC DNA]</scope>
    <source>
        <strain evidence="2">QSDP1</strain>
    </source>
</reference>
<accession>F1A1P2</accession>
<dbReference type="PROSITE" id="PS00127">
    <property type="entry name" value="RNASE_PANCREATIC"/>
    <property type="match status" value="1"/>
</dbReference>
<dbReference type="PANTHER" id="PTHR39523:SF1">
    <property type="entry name" value="TRANSMEMBRANE PROTEIN"/>
    <property type="match status" value="1"/>
</dbReference>
<evidence type="ECO:0000313" key="1">
    <source>
        <dbReference type="EMBL" id="EGC29889.1"/>
    </source>
</evidence>
<dbReference type="AlphaFoldDB" id="F1A1P2"/>
<dbReference type="Proteomes" id="UP000001064">
    <property type="component" value="Unassembled WGS sequence"/>
</dbReference>
<protein>
    <submittedName>
        <fullName evidence="1">Uncharacterized protein</fullName>
    </submittedName>
</protein>
<dbReference type="GeneID" id="10504898"/>
<dbReference type="KEGG" id="dpp:DICPUDRAFT_93078"/>
<dbReference type="InParanoid" id="F1A1P2"/>
<dbReference type="PANTHER" id="PTHR39523">
    <property type="entry name" value="TRANSMEMBRANE PROTEIN"/>
    <property type="match status" value="1"/>
</dbReference>